<dbReference type="Gene3D" id="2.60.40.2880">
    <property type="entry name" value="MmpS1-5, C-terminal soluble domain"/>
    <property type="match status" value="1"/>
</dbReference>
<evidence type="ECO:0000313" key="4">
    <source>
        <dbReference type="Proteomes" id="UP001180489"/>
    </source>
</evidence>
<keyword evidence="2" id="KW-0812">Transmembrane</keyword>
<dbReference type="RefSeq" id="WP_311634542.1">
    <property type="nucleotide sequence ID" value="NZ_JAVRFF010000007.1"/>
</dbReference>
<comment type="caution">
    <text evidence="3">The sequence shown here is derived from an EMBL/GenBank/DDBJ whole genome shotgun (WGS) entry which is preliminary data.</text>
</comment>
<keyword evidence="2" id="KW-0472">Membrane</keyword>
<keyword evidence="4" id="KW-1185">Reference proteome</keyword>
<feature type="region of interest" description="Disordered" evidence="1">
    <location>
        <begin position="1"/>
        <end position="23"/>
    </location>
</feature>
<feature type="transmembrane region" description="Helical" evidence="2">
    <location>
        <begin position="30"/>
        <end position="52"/>
    </location>
</feature>
<name>A0ABU2UFP2_9ACTN</name>
<evidence type="ECO:0000256" key="2">
    <source>
        <dbReference type="SAM" id="Phobius"/>
    </source>
</evidence>
<dbReference type="InterPro" id="IPR038468">
    <property type="entry name" value="MmpS_C"/>
</dbReference>
<accession>A0ABU2UFP2</accession>
<keyword evidence="2" id="KW-1133">Transmembrane helix</keyword>
<proteinExistence type="predicted"/>
<dbReference type="EMBL" id="JAVRFF010000007">
    <property type="protein sequence ID" value="MDT0472087.1"/>
    <property type="molecule type" value="Genomic_DNA"/>
</dbReference>
<evidence type="ECO:0000256" key="1">
    <source>
        <dbReference type="SAM" id="MobiDB-lite"/>
    </source>
</evidence>
<sequence length="207" mass="21059">MSHQQYPQQPGYGAPQYPPQPPKKSNVGKILGFGCLGFVGLFVLLGIVATVFGGTSGSDDSGSSSGSKPAAGAAENAEKPAEDDTDKNEGSEGDAEKGGGQDEKPSAAKVVTFKVWGSAPAGALGPLDITYGSDSDTREGAFKDGTFEATLPLKDDALYFHVMAQLQGSGDVNCSVTVAGHTKKAHASGGYNICDAQVSSGLLGGWN</sequence>
<gene>
    <name evidence="3" type="ORF">RM863_08100</name>
</gene>
<feature type="compositionally biased region" description="Basic and acidic residues" evidence="1">
    <location>
        <begin position="76"/>
        <end position="106"/>
    </location>
</feature>
<organism evidence="3 4">
    <name type="scientific">Streptomyces hintoniae</name>
    <dbReference type="NCBI Taxonomy" id="3075521"/>
    <lineage>
        <taxon>Bacteria</taxon>
        <taxon>Bacillati</taxon>
        <taxon>Actinomycetota</taxon>
        <taxon>Actinomycetes</taxon>
        <taxon>Kitasatosporales</taxon>
        <taxon>Streptomycetaceae</taxon>
        <taxon>Streptomyces</taxon>
    </lineage>
</organism>
<evidence type="ECO:0000313" key="3">
    <source>
        <dbReference type="EMBL" id="MDT0472087.1"/>
    </source>
</evidence>
<feature type="region of interest" description="Disordered" evidence="1">
    <location>
        <begin position="56"/>
        <end position="106"/>
    </location>
</feature>
<protein>
    <recommendedName>
        <fullName evidence="5">MmpS family membrane protein</fullName>
    </recommendedName>
</protein>
<evidence type="ECO:0008006" key="5">
    <source>
        <dbReference type="Google" id="ProtNLM"/>
    </source>
</evidence>
<feature type="compositionally biased region" description="Low complexity" evidence="1">
    <location>
        <begin position="57"/>
        <end position="75"/>
    </location>
</feature>
<dbReference type="Proteomes" id="UP001180489">
    <property type="component" value="Unassembled WGS sequence"/>
</dbReference>
<feature type="compositionally biased region" description="Low complexity" evidence="1">
    <location>
        <begin position="1"/>
        <end position="15"/>
    </location>
</feature>
<reference evidence="3" key="1">
    <citation type="submission" date="2024-05" db="EMBL/GenBank/DDBJ databases">
        <title>30 novel species of actinomycetes from the DSMZ collection.</title>
        <authorList>
            <person name="Nouioui I."/>
        </authorList>
    </citation>
    <scope>NUCLEOTIDE SEQUENCE</scope>
    <source>
        <strain evidence="3">DSM 41014</strain>
    </source>
</reference>